<dbReference type="PANTHER" id="PTHR30576">
    <property type="entry name" value="COLANIC BIOSYNTHESIS UDP-GLUCOSE LIPID CARRIER TRANSFERASE"/>
    <property type="match status" value="1"/>
</dbReference>
<keyword evidence="3" id="KW-1133">Transmembrane helix</keyword>
<accession>A0AB39KPT2</accession>
<dbReference type="GO" id="GO:0016780">
    <property type="term" value="F:phosphotransferase activity, for other substituted phosphate groups"/>
    <property type="evidence" value="ECO:0007669"/>
    <property type="project" value="TreeGrafter"/>
</dbReference>
<feature type="transmembrane region" description="Helical" evidence="3">
    <location>
        <begin position="28"/>
        <end position="50"/>
    </location>
</feature>
<dbReference type="EC" id="2.7.8.-" evidence="5"/>
<dbReference type="Pfam" id="PF02397">
    <property type="entry name" value="Bac_transf"/>
    <property type="match status" value="1"/>
</dbReference>
<evidence type="ECO:0000259" key="4">
    <source>
        <dbReference type="Pfam" id="PF02397"/>
    </source>
</evidence>
<gene>
    <name evidence="5" type="ORF">ABOZ73_11905</name>
</gene>
<keyword evidence="3" id="KW-0812">Transmembrane</keyword>
<dbReference type="EMBL" id="CP158375">
    <property type="protein sequence ID" value="XDO95516.1"/>
    <property type="molecule type" value="Genomic_DNA"/>
</dbReference>
<evidence type="ECO:0000256" key="2">
    <source>
        <dbReference type="ARBA" id="ARBA00023169"/>
    </source>
</evidence>
<keyword evidence="3" id="KW-0472">Membrane</keyword>
<organism evidence="5">
    <name type="scientific">Caulobacter sp. 73W</name>
    <dbReference type="NCBI Taxonomy" id="3161137"/>
    <lineage>
        <taxon>Bacteria</taxon>
        <taxon>Pseudomonadati</taxon>
        <taxon>Pseudomonadota</taxon>
        <taxon>Alphaproteobacteria</taxon>
        <taxon>Caulobacterales</taxon>
        <taxon>Caulobacteraceae</taxon>
        <taxon>Caulobacter</taxon>
    </lineage>
</organism>
<comment type="similarity">
    <text evidence="1">Belongs to the bacterial sugar transferase family.</text>
</comment>
<evidence type="ECO:0000313" key="5">
    <source>
        <dbReference type="EMBL" id="XDO95516.1"/>
    </source>
</evidence>
<keyword evidence="5" id="KW-0808">Transferase</keyword>
<dbReference type="GO" id="GO:0000271">
    <property type="term" value="P:polysaccharide biosynthetic process"/>
    <property type="evidence" value="ECO:0007669"/>
    <property type="project" value="UniProtKB-KW"/>
</dbReference>
<dbReference type="AlphaFoldDB" id="A0AB39KPT2"/>
<evidence type="ECO:0000256" key="1">
    <source>
        <dbReference type="ARBA" id="ARBA00006464"/>
    </source>
</evidence>
<dbReference type="PANTHER" id="PTHR30576:SF10">
    <property type="entry name" value="SLL5057 PROTEIN"/>
    <property type="match status" value="1"/>
</dbReference>
<sequence length="216" mass="24418">MSHPLEPLLFAGGRDVRPQLAIKRALDIVISAFGLLFLSPALIAIMLGVAMSSRGGVFYTCHWVGKGGRRFDGYKFRTMVADADAQEAELQHLNEMEGPAFKLTNDPRITPIGRVLRKYSLDELPQLWSVLKGDLSLVGPRPPRVHEYEQFTDFQRQKLTVQPGITCLWQVEGRHRINNYDDWVERDLEYIRTWSLGLDLMILVKTAGVVVRGTGI</sequence>
<proteinExistence type="inferred from homology"/>
<evidence type="ECO:0000256" key="3">
    <source>
        <dbReference type="SAM" id="Phobius"/>
    </source>
</evidence>
<protein>
    <submittedName>
        <fullName evidence="5">Sugar transferase</fullName>
        <ecNumber evidence="5">2.7.8.-</ecNumber>
    </submittedName>
</protein>
<dbReference type="InterPro" id="IPR003362">
    <property type="entry name" value="Bact_transf"/>
</dbReference>
<feature type="domain" description="Bacterial sugar transferase" evidence="4">
    <location>
        <begin position="23"/>
        <end position="211"/>
    </location>
</feature>
<reference evidence="5" key="1">
    <citation type="submission" date="2024-06" db="EMBL/GenBank/DDBJ databases">
        <title>Caulobacter inopinatus, sp. nov.</title>
        <authorList>
            <person name="Donachie S.P."/>
        </authorList>
    </citation>
    <scope>NUCLEOTIDE SEQUENCE</scope>
    <source>
        <strain evidence="5">73W</strain>
    </source>
</reference>
<dbReference type="RefSeq" id="WP_369058365.1">
    <property type="nucleotide sequence ID" value="NZ_CP158375.1"/>
</dbReference>
<name>A0AB39KPT2_9CAUL</name>
<keyword evidence="2" id="KW-0270">Exopolysaccharide synthesis</keyword>